<dbReference type="Proteomes" id="UP000292957">
    <property type="component" value="Unassembled WGS sequence"/>
</dbReference>
<dbReference type="EMBL" id="ML143676">
    <property type="protein sequence ID" value="TBU21193.1"/>
    <property type="molecule type" value="Genomic_DNA"/>
</dbReference>
<protein>
    <submittedName>
        <fullName evidence="1">Uncharacterized protein</fullName>
    </submittedName>
</protein>
<name>A0A4V2JYI0_9APHY</name>
<organism evidence="1">
    <name type="scientific">Dichomitus squalens</name>
    <dbReference type="NCBI Taxonomy" id="114155"/>
    <lineage>
        <taxon>Eukaryota</taxon>
        <taxon>Fungi</taxon>
        <taxon>Dikarya</taxon>
        <taxon>Basidiomycota</taxon>
        <taxon>Agaricomycotina</taxon>
        <taxon>Agaricomycetes</taxon>
        <taxon>Polyporales</taxon>
        <taxon>Polyporaceae</taxon>
        <taxon>Dichomitus</taxon>
    </lineage>
</organism>
<proteinExistence type="predicted"/>
<sequence length="86" mass="9612">MFVATVSLSWLQQLPRRRLRLVAPSSVMLVHYVDDQLCLACILTALHMSLCPSTSSANIISSHICICMFTVGDLDHNLHSRSTTFH</sequence>
<accession>A0A4V2JYI0</accession>
<reference evidence="1" key="1">
    <citation type="submission" date="2019-01" db="EMBL/GenBank/DDBJ databases">
        <title>Draft genome sequences of three monokaryotic isolates of the white-rot basidiomycete fungus Dichomitus squalens.</title>
        <authorList>
            <consortium name="DOE Joint Genome Institute"/>
            <person name="Lopez S.C."/>
            <person name="Andreopoulos B."/>
            <person name="Pangilinan J."/>
            <person name="Lipzen A."/>
            <person name="Riley R."/>
            <person name="Ahrendt S."/>
            <person name="Ng V."/>
            <person name="Barry K."/>
            <person name="Daum C."/>
            <person name="Grigoriev I.V."/>
            <person name="Hilden K.S."/>
            <person name="Makela M.R."/>
            <person name="de Vries R.P."/>
        </authorList>
    </citation>
    <scope>NUCLEOTIDE SEQUENCE [LARGE SCALE GENOMIC DNA]</scope>
    <source>
        <strain evidence="1">OM18370.1</strain>
    </source>
</reference>
<evidence type="ECO:0000313" key="1">
    <source>
        <dbReference type="EMBL" id="TBU21193.1"/>
    </source>
</evidence>
<gene>
    <name evidence="1" type="ORF">BD311DRAFT_772425</name>
</gene>
<dbReference type="AlphaFoldDB" id="A0A4V2JYI0"/>